<dbReference type="PANTHER" id="PTHR10000:SF8">
    <property type="entry name" value="HAD SUPERFAMILY HYDROLASE-LIKE, TYPE 3"/>
    <property type="match status" value="1"/>
</dbReference>
<organism evidence="1 2">
    <name type="scientific">Wansuia hejianensis</name>
    <dbReference type="NCBI Taxonomy" id="2763667"/>
    <lineage>
        <taxon>Bacteria</taxon>
        <taxon>Bacillati</taxon>
        <taxon>Bacillota</taxon>
        <taxon>Clostridia</taxon>
        <taxon>Lachnospirales</taxon>
        <taxon>Lachnospiraceae</taxon>
        <taxon>Wansuia</taxon>
    </lineage>
</organism>
<dbReference type="InterPro" id="IPR000150">
    <property type="entry name" value="Cof"/>
</dbReference>
<dbReference type="Gene3D" id="3.30.1240.10">
    <property type="match status" value="1"/>
</dbReference>
<dbReference type="InterPro" id="IPR036412">
    <property type="entry name" value="HAD-like_sf"/>
</dbReference>
<dbReference type="GO" id="GO:0000287">
    <property type="term" value="F:magnesium ion binding"/>
    <property type="evidence" value="ECO:0007669"/>
    <property type="project" value="TreeGrafter"/>
</dbReference>
<dbReference type="AlphaFoldDB" id="A0A7G9GDV8"/>
<dbReference type="Gene3D" id="3.40.50.1000">
    <property type="entry name" value="HAD superfamily/HAD-like"/>
    <property type="match status" value="1"/>
</dbReference>
<keyword evidence="2" id="KW-1185">Reference proteome</keyword>
<dbReference type="Proteomes" id="UP000515860">
    <property type="component" value="Chromosome"/>
</dbReference>
<dbReference type="Pfam" id="PF08282">
    <property type="entry name" value="Hydrolase_3"/>
    <property type="match status" value="1"/>
</dbReference>
<dbReference type="GO" id="GO:0016791">
    <property type="term" value="F:phosphatase activity"/>
    <property type="evidence" value="ECO:0007669"/>
    <property type="project" value="TreeGrafter"/>
</dbReference>
<dbReference type="InterPro" id="IPR006379">
    <property type="entry name" value="HAD-SF_hydro_IIB"/>
</dbReference>
<dbReference type="PANTHER" id="PTHR10000">
    <property type="entry name" value="PHOSPHOSERINE PHOSPHATASE"/>
    <property type="match status" value="1"/>
</dbReference>
<dbReference type="SFLD" id="SFLDG01140">
    <property type="entry name" value="C2.B:_Phosphomannomutase_and_P"/>
    <property type="match status" value="1"/>
</dbReference>
<dbReference type="KEGG" id="whj:H9Q79_01425"/>
<dbReference type="RefSeq" id="WP_118646151.1">
    <property type="nucleotide sequence ID" value="NZ_CP060635.1"/>
</dbReference>
<reference evidence="1 2" key="1">
    <citation type="submission" date="2020-08" db="EMBL/GenBank/DDBJ databases">
        <authorList>
            <person name="Liu C."/>
            <person name="Sun Q."/>
        </authorList>
    </citation>
    <scope>NUCLEOTIDE SEQUENCE [LARGE SCALE GENOMIC DNA]</scope>
    <source>
        <strain evidence="1 2">NSJ-29</strain>
    </source>
</reference>
<gene>
    <name evidence="1" type="ORF">H9Q79_01425</name>
</gene>
<name>A0A7G9GDV8_9FIRM</name>
<accession>A0A7G9GDV8</accession>
<proteinExistence type="predicted"/>
<dbReference type="InterPro" id="IPR023214">
    <property type="entry name" value="HAD_sf"/>
</dbReference>
<sequence length="273" mass="30601">MNTKRKILFMDLDDTLLTHDKRLTQENADAITRALEAGHLIVINTGRPLPGALPFLRRLHLDREGCFAITYNGGLIYDPYHEKTLYKKSVPLPYVRHVFQSAEAQGLYCQTYSDKALLCKSLAEETDYYCSRNAIAWKADPGLPDTLEEEPVKVLVINLHDRSRLEDYRRDIEPWAAGKLSIFFSSDYYLEHVAHGISKGGAIRFLCDYLKIPMEQTIAIGDAENDIPMLEAAHIGIAVQNASGPVKAAADYVTASDCDHGAVSEAITKFMFF</sequence>
<dbReference type="GO" id="GO:0005829">
    <property type="term" value="C:cytosol"/>
    <property type="evidence" value="ECO:0007669"/>
    <property type="project" value="TreeGrafter"/>
</dbReference>
<dbReference type="CDD" id="cd07516">
    <property type="entry name" value="HAD_Pase"/>
    <property type="match status" value="1"/>
</dbReference>
<evidence type="ECO:0000313" key="2">
    <source>
        <dbReference type="Proteomes" id="UP000515860"/>
    </source>
</evidence>
<dbReference type="SFLD" id="SFLDS00003">
    <property type="entry name" value="Haloacid_Dehalogenase"/>
    <property type="match status" value="1"/>
</dbReference>
<evidence type="ECO:0000313" key="1">
    <source>
        <dbReference type="EMBL" id="QNM08990.1"/>
    </source>
</evidence>
<protein>
    <submittedName>
        <fullName evidence="1">HAD family phosphatase</fullName>
    </submittedName>
</protein>
<dbReference type="NCBIfam" id="TIGR01484">
    <property type="entry name" value="HAD-SF-IIB"/>
    <property type="match status" value="1"/>
</dbReference>
<dbReference type="NCBIfam" id="TIGR00099">
    <property type="entry name" value="Cof-subfamily"/>
    <property type="match status" value="1"/>
</dbReference>
<dbReference type="SUPFAM" id="SSF56784">
    <property type="entry name" value="HAD-like"/>
    <property type="match status" value="1"/>
</dbReference>
<dbReference type="EMBL" id="CP060635">
    <property type="protein sequence ID" value="QNM08990.1"/>
    <property type="molecule type" value="Genomic_DNA"/>
</dbReference>